<dbReference type="KEGG" id="rue:DT065_15510"/>
<sequence length="372" mass="39893">MKVIVVGGGIVGMSAAYHLAREEGVEVTLIDQKHKGQATVAGAGIVCPWISEQKDNQAWYELACGGARYYETLVKRLEEDGEDEWGFKRVGALAVSEDETELDNLEKSTRDAKRTSPEVGDITRLTNEAAKGFFPPLSDRLGAVHLSGAARIDGGRLKDALERAAIKHQADIRQGEARLASEGGQVNGVYIEGAFHPADHVIVAAGAWAPELLAPIGVTLPIEPQRGQIVHLQMPKTDTSDWPMILPRTSYYMLAFDDSRVVAGASRENGTGFDYRQTAGGIQEVLESALSVAPGLAQSTLHETRVGFRPVGPDNLPFIGRIEAPGGLSVVNGLGPSGLTMGPYTGKLISDLTLGKDMGIDLSPYDPHRFDK</sequence>
<comment type="cofactor">
    <cofactor evidence="1">
        <name>FAD</name>
        <dbReference type="ChEBI" id="CHEBI:57692"/>
    </cofactor>
</comment>
<evidence type="ECO:0000313" key="6">
    <source>
        <dbReference type="EMBL" id="AXF57268.1"/>
    </source>
</evidence>
<dbReference type="GO" id="GO:0016491">
    <property type="term" value="F:oxidoreductase activity"/>
    <property type="evidence" value="ECO:0007669"/>
    <property type="project" value="UniProtKB-KW"/>
</dbReference>
<keyword evidence="4" id="KW-0560">Oxidoreductase</keyword>
<evidence type="ECO:0000256" key="1">
    <source>
        <dbReference type="ARBA" id="ARBA00001974"/>
    </source>
</evidence>
<dbReference type="SUPFAM" id="SSF54373">
    <property type="entry name" value="FAD-linked reductases, C-terminal domain"/>
    <property type="match status" value="1"/>
</dbReference>
<dbReference type="SUPFAM" id="SSF51905">
    <property type="entry name" value="FAD/NAD(P)-binding domain"/>
    <property type="match status" value="1"/>
</dbReference>
<dbReference type="EMBL" id="CP031092">
    <property type="protein sequence ID" value="AXF57268.1"/>
    <property type="molecule type" value="Genomic_DNA"/>
</dbReference>
<dbReference type="PANTHER" id="PTHR13847">
    <property type="entry name" value="SARCOSINE DEHYDROGENASE-RELATED"/>
    <property type="match status" value="1"/>
</dbReference>
<keyword evidence="7" id="KW-1185">Reference proteome</keyword>
<dbReference type="OrthoDB" id="9805337at2"/>
<dbReference type="Gene3D" id="3.50.50.60">
    <property type="entry name" value="FAD/NAD(P)-binding domain"/>
    <property type="match status" value="1"/>
</dbReference>
<dbReference type="PANTHER" id="PTHR13847:SF286">
    <property type="entry name" value="D-AMINO ACID DEHYDROGENASE"/>
    <property type="match status" value="1"/>
</dbReference>
<dbReference type="Proteomes" id="UP000252100">
    <property type="component" value="Chromosome"/>
</dbReference>
<evidence type="ECO:0000256" key="2">
    <source>
        <dbReference type="ARBA" id="ARBA00009410"/>
    </source>
</evidence>
<organism evidence="6 7">
    <name type="scientific">Salicibibacter kimchii</name>
    <dbReference type="NCBI Taxonomy" id="2099786"/>
    <lineage>
        <taxon>Bacteria</taxon>
        <taxon>Bacillati</taxon>
        <taxon>Bacillota</taxon>
        <taxon>Bacilli</taxon>
        <taxon>Bacillales</taxon>
        <taxon>Bacillaceae</taxon>
        <taxon>Salicibibacter</taxon>
    </lineage>
</organism>
<reference evidence="6 7" key="1">
    <citation type="journal article" date="2018" name="J. Microbiol.">
        <title>Salicibibacter kimchii gen. nov., sp. nov., a moderately halophilic and alkalitolerant bacterium in the family Bacillaceae, isolated from kimchi.</title>
        <authorList>
            <person name="Jang J.Y."/>
            <person name="Oh Y.J."/>
            <person name="Lim S.K."/>
            <person name="Park H.K."/>
            <person name="Lee C."/>
            <person name="Kim J.Y."/>
            <person name="Lee M.A."/>
            <person name="Choi H.J."/>
        </authorList>
    </citation>
    <scope>NUCLEOTIDE SEQUENCE [LARGE SCALE GENOMIC DNA]</scope>
    <source>
        <strain evidence="6 7">NKC1-1</strain>
    </source>
</reference>
<feature type="domain" description="FAD dependent oxidoreductase" evidence="5">
    <location>
        <begin position="2"/>
        <end position="352"/>
    </location>
</feature>
<dbReference type="Gene3D" id="3.30.9.10">
    <property type="entry name" value="D-Amino Acid Oxidase, subunit A, domain 2"/>
    <property type="match status" value="1"/>
</dbReference>
<dbReference type="Pfam" id="PF01266">
    <property type="entry name" value="DAO"/>
    <property type="match status" value="1"/>
</dbReference>
<evidence type="ECO:0000256" key="3">
    <source>
        <dbReference type="ARBA" id="ARBA00022630"/>
    </source>
</evidence>
<name>A0A345C237_9BACI</name>
<dbReference type="AlphaFoldDB" id="A0A345C237"/>
<dbReference type="GO" id="GO:0005737">
    <property type="term" value="C:cytoplasm"/>
    <property type="evidence" value="ECO:0007669"/>
    <property type="project" value="TreeGrafter"/>
</dbReference>
<evidence type="ECO:0000256" key="4">
    <source>
        <dbReference type="ARBA" id="ARBA00023002"/>
    </source>
</evidence>
<comment type="similarity">
    <text evidence="2">Belongs to the DadA oxidoreductase family.</text>
</comment>
<keyword evidence="3" id="KW-0285">Flavoprotein</keyword>
<dbReference type="RefSeq" id="WP_114374928.1">
    <property type="nucleotide sequence ID" value="NZ_CP031092.1"/>
</dbReference>
<proteinExistence type="inferred from homology"/>
<accession>A0A345C237</accession>
<evidence type="ECO:0000313" key="7">
    <source>
        <dbReference type="Proteomes" id="UP000252100"/>
    </source>
</evidence>
<gene>
    <name evidence="6" type="ORF">DT065_15510</name>
</gene>
<dbReference type="InterPro" id="IPR036188">
    <property type="entry name" value="FAD/NAD-bd_sf"/>
</dbReference>
<evidence type="ECO:0000259" key="5">
    <source>
        <dbReference type="Pfam" id="PF01266"/>
    </source>
</evidence>
<dbReference type="InterPro" id="IPR006076">
    <property type="entry name" value="FAD-dep_OxRdtase"/>
</dbReference>
<protein>
    <submittedName>
        <fullName evidence="6">FAD-dependent oxidoreductase</fullName>
    </submittedName>
</protein>